<dbReference type="InterPro" id="IPR036465">
    <property type="entry name" value="vWFA_dom_sf"/>
</dbReference>
<evidence type="ECO:0000256" key="1">
    <source>
        <dbReference type="SAM" id="MobiDB-lite"/>
    </source>
</evidence>
<dbReference type="PANTHER" id="PTHR41248:SF1">
    <property type="entry name" value="NORD PROTEIN"/>
    <property type="match status" value="1"/>
</dbReference>
<dbReference type="SMART" id="SM00327">
    <property type="entry name" value="VWA"/>
    <property type="match status" value="1"/>
</dbReference>
<protein>
    <submittedName>
        <fullName evidence="3">VWA domain-containing protein</fullName>
    </submittedName>
</protein>
<feature type="compositionally biased region" description="Basic and acidic residues" evidence="1">
    <location>
        <begin position="267"/>
        <end position="291"/>
    </location>
</feature>
<evidence type="ECO:0000313" key="4">
    <source>
        <dbReference type="Proteomes" id="UP001527882"/>
    </source>
</evidence>
<gene>
    <name evidence="3" type="ORF">O9H85_26585</name>
</gene>
<reference evidence="3 4" key="1">
    <citation type="submission" date="2022-12" db="EMBL/GenBank/DDBJ databases">
        <title>Draft genome sequence of Paenibacillus sp. dW9.</title>
        <authorList>
            <person name="Choi E.-W."/>
            <person name="Kim D.-U."/>
        </authorList>
    </citation>
    <scope>NUCLEOTIDE SEQUENCE [LARGE SCALE GENOMIC DNA]</scope>
    <source>
        <strain evidence="4">dW9</strain>
    </source>
</reference>
<evidence type="ECO:0000313" key="3">
    <source>
        <dbReference type="EMBL" id="MCZ8515901.1"/>
    </source>
</evidence>
<dbReference type="Pfam" id="PF11775">
    <property type="entry name" value="CobT_C"/>
    <property type="match status" value="1"/>
</dbReference>
<comment type="caution">
    <text evidence="3">The sequence shown here is derived from an EMBL/GenBank/DDBJ whole genome shotgun (WGS) entry which is preliminary data.</text>
</comment>
<dbReference type="PROSITE" id="PS50234">
    <property type="entry name" value="VWFA"/>
    <property type="match status" value="1"/>
</dbReference>
<sequence length="652" mass="72886">MRFLENEVDSLQRMQLTDLARAFSGERELKLEFSYLAYYDANVPAVGVSAFWKDYDPETAMSGMKADIYLRTLGSAWYSDAEAIRTYLAWTDKEAPQPELAKQWFALGEEYRLEYICTRRRPGMLRAFEVRRRRYGVYYAAKAAMHGGRQERADALLCALAAYCCALPGGEGLQEAEATLESACLAAGLQQEKTERVKAFPGLVQRLETTAEAAELCRAWLTGWDQADLSDCRSVYFAIGPGSGSGEAFPLSYIGELKRTRKHKPKGSREESPAEERPEQGERLPAWHRDTEKREDSLLRFDIEQGGVSSRIGDHVREGDAGDQALGIVQGASGAADRQEQGDADERRQRLGSPPGGHGGSAGSPLHRKVHAEWREAKPAEDADELARYRALVRAAAPMVKPLQRTIRLTLEQRRTEARSGLPAGRLGRKLYQAAWEPLPRVFEKKREPEREPDAAIALLIDCSASMYDKMEQVHLGVTLFHETLRSLRVPHEIVGFWEDADQVTSEAVPNVFHVVTDYSRCFSGRIGPAILRLQPEQDNRDGYAISEMASRLLRRPERQKVLLVFTDGEPSASDYHEEGIVDTSEAVLSARRKGIDVISLFLGSGGPIRDTDSIAMRNLYGRGTVLVPEVSELGPQLAPILRRLLLKRLQR</sequence>
<dbReference type="SUPFAM" id="SSF53300">
    <property type="entry name" value="vWA-like"/>
    <property type="match status" value="1"/>
</dbReference>
<dbReference type="Proteomes" id="UP001527882">
    <property type="component" value="Unassembled WGS sequence"/>
</dbReference>
<dbReference type="InterPro" id="IPR002035">
    <property type="entry name" value="VWF_A"/>
</dbReference>
<name>A0ABT4QGP2_9BACL</name>
<dbReference type="RefSeq" id="WP_269884433.1">
    <property type="nucleotide sequence ID" value="NZ_JAQAGZ010000020.1"/>
</dbReference>
<organism evidence="3 4">
    <name type="scientific">Paenibacillus gyeongsangnamensis</name>
    <dbReference type="NCBI Taxonomy" id="3388067"/>
    <lineage>
        <taxon>Bacteria</taxon>
        <taxon>Bacillati</taxon>
        <taxon>Bacillota</taxon>
        <taxon>Bacilli</taxon>
        <taxon>Bacillales</taxon>
        <taxon>Paenibacillaceae</taxon>
        <taxon>Paenibacillus</taxon>
    </lineage>
</organism>
<dbReference type="EMBL" id="JAQAGZ010000020">
    <property type="protein sequence ID" value="MCZ8515901.1"/>
    <property type="molecule type" value="Genomic_DNA"/>
</dbReference>
<feature type="domain" description="VWFA" evidence="2">
    <location>
        <begin position="556"/>
        <end position="645"/>
    </location>
</feature>
<feature type="compositionally biased region" description="Basic and acidic residues" evidence="1">
    <location>
        <begin position="337"/>
        <end position="349"/>
    </location>
</feature>
<dbReference type="InterPro" id="IPR051928">
    <property type="entry name" value="NorD/CobT"/>
</dbReference>
<proteinExistence type="predicted"/>
<accession>A0ABT4QGP2</accession>
<dbReference type="PANTHER" id="PTHR41248">
    <property type="entry name" value="NORD PROTEIN"/>
    <property type="match status" value="1"/>
</dbReference>
<dbReference type="InterPro" id="IPR025861">
    <property type="entry name" value="CobT_VWA_dom"/>
</dbReference>
<feature type="region of interest" description="Disordered" evidence="1">
    <location>
        <begin position="332"/>
        <end position="366"/>
    </location>
</feature>
<feature type="region of interest" description="Disordered" evidence="1">
    <location>
        <begin position="259"/>
        <end position="291"/>
    </location>
</feature>
<keyword evidence="4" id="KW-1185">Reference proteome</keyword>
<dbReference type="Gene3D" id="3.40.50.410">
    <property type="entry name" value="von Willebrand factor, type A domain"/>
    <property type="match status" value="1"/>
</dbReference>
<dbReference type="CDD" id="cd01454">
    <property type="entry name" value="vWA_norD_type"/>
    <property type="match status" value="1"/>
</dbReference>
<evidence type="ECO:0000259" key="2">
    <source>
        <dbReference type="PROSITE" id="PS50234"/>
    </source>
</evidence>